<dbReference type="Gene3D" id="1.10.10.10">
    <property type="entry name" value="Winged helix-like DNA-binding domain superfamily/Winged helix DNA-binding domain"/>
    <property type="match status" value="1"/>
</dbReference>
<dbReference type="InterPro" id="IPR001867">
    <property type="entry name" value="OmpR/PhoB-type_DNA-bd"/>
</dbReference>
<keyword evidence="6 9" id="KW-0238">DNA-binding</keyword>
<dbReference type="AlphaFoldDB" id="A0A6M4HAI6"/>
<dbReference type="InterPro" id="IPR001789">
    <property type="entry name" value="Sig_transdc_resp-reg_receiver"/>
</dbReference>
<dbReference type="InterPro" id="IPR011006">
    <property type="entry name" value="CheY-like_superfamily"/>
</dbReference>
<evidence type="ECO:0000259" key="10">
    <source>
        <dbReference type="PROSITE" id="PS50110"/>
    </source>
</evidence>
<dbReference type="InParanoid" id="A0A6M4HAI6"/>
<protein>
    <submittedName>
        <fullName evidence="12">Transcriptional regulatory protein QseB</fullName>
    </submittedName>
</protein>
<dbReference type="FunFam" id="3.40.50.2300:FF:000002">
    <property type="entry name" value="DNA-binding response regulator PhoP"/>
    <property type="match status" value="1"/>
</dbReference>
<keyword evidence="3 8" id="KW-0597">Phosphoprotein</keyword>
<feature type="domain" description="Response regulatory" evidence="10">
    <location>
        <begin position="3"/>
        <end position="117"/>
    </location>
</feature>
<dbReference type="PROSITE" id="PS51755">
    <property type="entry name" value="OMPR_PHOB"/>
    <property type="match status" value="1"/>
</dbReference>
<dbReference type="GO" id="GO:0005829">
    <property type="term" value="C:cytosol"/>
    <property type="evidence" value="ECO:0007669"/>
    <property type="project" value="TreeGrafter"/>
</dbReference>
<evidence type="ECO:0000256" key="2">
    <source>
        <dbReference type="ARBA" id="ARBA00022490"/>
    </source>
</evidence>
<dbReference type="InterPro" id="IPR039420">
    <property type="entry name" value="WalR-like"/>
</dbReference>
<feature type="modified residue" description="4-aspartylphosphate" evidence="8">
    <location>
        <position position="52"/>
    </location>
</feature>
<dbReference type="GO" id="GO:0000976">
    <property type="term" value="F:transcription cis-regulatory region binding"/>
    <property type="evidence" value="ECO:0007669"/>
    <property type="project" value="TreeGrafter"/>
</dbReference>
<accession>A0A6M4HAI6</accession>
<dbReference type="Pfam" id="PF00072">
    <property type="entry name" value="Response_reg"/>
    <property type="match status" value="1"/>
</dbReference>
<evidence type="ECO:0000256" key="8">
    <source>
        <dbReference type="PROSITE-ProRule" id="PRU00169"/>
    </source>
</evidence>
<evidence type="ECO:0000256" key="1">
    <source>
        <dbReference type="ARBA" id="ARBA00004496"/>
    </source>
</evidence>
<dbReference type="Pfam" id="PF00486">
    <property type="entry name" value="Trans_reg_C"/>
    <property type="match status" value="1"/>
</dbReference>
<dbReference type="KEGG" id="upl:DSM104440_03081"/>
<dbReference type="GO" id="GO:0006355">
    <property type="term" value="P:regulation of DNA-templated transcription"/>
    <property type="evidence" value="ECO:0007669"/>
    <property type="project" value="InterPro"/>
</dbReference>
<dbReference type="GO" id="GO:0032993">
    <property type="term" value="C:protein-DNA complex"/>
    <property type="evidence" value="ECO:0007669"/>
    <property type="project" value="TreeGrafter"/>
</dbReference>
<dbReference type="RefSeq" id="WP_171164212.1">
    <property type="nucleotide sequence ID" value="NZ_CP053073.1"/>
</dbReference>
<dbReference type="FunCoup" id="A0A6M4HAI6">
    <property type="interactions" value="233"/>
</dbReference>
<dbReference type="SUPFAM" id="SSF52172">
    <property type="entry name" value="CheY-like"/>
    <property type="match status" value="1"/>
</dbReference>
<keyword evidence="5" id="KW-0805">Transcription regulation</keyword>
<evidence type="ECO:0000259" key="11">
    <source>
        <dbReference type="PROSITE" id="PS51755"/>
    </source>
</evidence>
<dbReference type="CDD" id="cd17624">
    <property type="entry name" value="REC_OmpR_PmrA-like"/>
    <property type="match status" value="1"/>
</dbReference>
<evidence type="ECO:0000313" key="13">
    <source>
        <dbReference type="Proteomes" id="UP000503096"/>
    </source>
</evidence>
<dbReference type="PANTHER" id="PTHR48111">
    <property type="entry name" value="REGULATOR OF RPOS"/>
    <property type="match status" value="1"/>
</dbReference>
<keyword evidence="4" id="KW-0902">Two-component regulatory system</keyword>
<evidence type="ECO:0000313" key="12">
    <source>
        <dbReference type="EMBL" id="QJR16252.1"/>
    </source>
</evidence>
<name>A0A6M4HAI6_9PROT</name>
<dbReference type="SMART" id="SM00448">
    <property type="entry name" value="REC"/>
    <property type="match status" value="1"/>
</dbReference>
<dbReference type="Gene3D" id="6.10.250.690">
    <property type="match status" value="1"/>
</dbReference>
<evidence type="ECO:0000256" key="3">
    <source>
        <dbReference type="ARBA" id="ARBA00022553"/>
    </source>
</evidence>
<evidence type="ECO:0000256" key="6">
    <source>
        <dbReference type="ARBA" id="ARBA00023125"/>
    </source>
</evidence>
<proteinExistence type="predicted"/>
<comment type="subcellular location">
    <subcellularLocation>
        <location evidence="1">Cytoplasm</location>
    </subcellularLocation>
</comment>
<keyword evidence="7" id="KW-0804">Transcription</keyword>
<keyword evidence="13" id="KW-1185">Reference proteome</keyword>
<dbReference type="EMBL" id="CP053073">
    <property type="protein sequence ID" value="QJR16252.1"/>
    <property type="molecule type" value="Genomic_DNA"/>
</dbReference>
<organism evidence="12 13">
    <name type="scientific">Usitatibacter palustris</name>
    <dbReference type="NCBI Taxonomy" id="2732487"/>
    <lineage>
        <taxon>Bacteria</taxon>
        <taxon>Pseudomonadati</taxon>
        <taxon>Pseudomonadota</taxon>
        <taxon>Betaproteobacteria</taxon>
        <taxon>Nitrosomonadales</taxon>
        <taxon>Usitatibacteraceae</taxon>
        <taxon>Usitatibacter</taxon>
    </lineage>
</organism>
<reference evidence="12 13" key="1">
    <citation type="submission" date="2020-04" db="EMBL/GenBank/DDBJ databases">
        <title>Usitatibacter rugosus gen. nov., sp. nov. and Usitatibacter palustris sp. nov., novel members of Usitatibacteraceae fam. nov. within the order Nitrosomonadales isolated from soil.</title>
        <authorList>
            <person name="Huber K.J."/>
            <person name="Neumann-Schaal M."/>
            <person name="Geppert A."/>
            <person name="Luckner M."/>
            <person name="Wanner G."/>
            <person name="Overmann J."/>
        </authorList>
    </citation>
    <scope>NUCLEOTIDE SEQUENCE [LARGE SCALE GENOMIC DNA]</scope>
    <source>
        <strain evidence="12 13">Swamp67</strain>
    </source>
</reference>
<evidence type="ECO:0000256" key="5">
    <source>
        <dbReference type="ARBA" id="ARBA00023015"/>
    </source>
</evidence>
<sequence>MGRILLVEDDAPLGEGVKAGLEDAGHAVDWVRDGRHGREAVATGEFSAVILDLGLPRMDGLAVLKEMRAAGNTTPVLILTARDTIDDRVRGLDAGADDYLVKPFALDELKARVRSLARRAVGRATNRIRHRGVDVDLESHRVSCNGEPVDLAPREYAVLEALMAHPGRTLTRGQLEERLYRWGREVESNAIEVHVHHLRAKLFPQLIRTVRGVGYVIDAETGP</sequence>
<evidence type="ECO:0000256" key="9">
    <source>
        <dbReference type="PROSITE-ProRule" id="PRU01091"/>
    </source>
</evidence>
<dbReference type="GO" id="GO:0000156">
    <property type="term" value="F:phosphorelay response regulator activity"/>
    <property type="evidence" value="ECO:0007669"/>
    <property type="project" value="TreeGrafter"/>
</dbReference>
<dbReference type="CDD" id="cd00383">
    <property type="entry name" value="trans_reg_C"/>
    <property type="match status" value="1"/>
</dbReference>
<evidence type="ECO:0000256" key="7">
    <source>
        <dbReference type="ARBA" id="ARBA00023163"/>
    </source>
</evidence>
<keyword evidence="2" id="KW-0963">Cytoplasm</keyword>
<feature type="DNA-binding region" description="OmpR/PhoB-type" evidence="9">
    <location>
        <begin position="125"/>
        <end position="219"/>
    </location>
</feature>
<feature type="domain" description="OmpR/PhoB-type" evidence="11">
    <location>
        <begin position="125"/>
        <end position="219"/>
    </location>
</feature>
<dbReference type="Proteomes" id="UP000503096">
    <property type="component" value="Chromosome"/>
</dbReference>
<dbReference type="SMART" id="SM00862">
    <property type="entry name" value="Trans_reg_C"/>
    <property type="match status" value="1"/>
</dbReference>
<dbReference type="PROSITE" id="PS50110">
    <property type="entry name" value="RESPONSE_REGULATORY"/>
    <property type="match status" value="1"/>
</dbReference>
<evidence type="ECO:0000256" key="4">
    <source>
        <dbReference type="ARBA" id="ARBA00023012"/>
    </source>
</evidence>
<dbReference type="PANTHER" id="PTHR48111:SF35">
    <property type="entry name" value="TRANSCRIPTIONAL REGULATORY PROTEIN QSEB"/>
    <property type="match status" value="1"/>
</dbReference>
<gene>
    <name evidence="12" type="primary">qseB</name>
    <name evidence="12" type="ORF">DSM104440_03081</name>
</gene>
<dbReference type="Gene3D" id="3.40.50.2300">
    <property type="match status" value="1"/>
</dbReference>
<dbReference type="InterPro" id="IPR036388">
    <property type="entry name" value="WH-like_DNA-bd_sf"/>
</dbReference>